<dbReference type="Pfam" id="PF02897">
    <property type="entry name" value="Peptidase_S9_N"/>
    <property type="match status" value="1"/>
</dbReference>
<proteinExistence type="inferred from homology"/>
<evidence type="ECO:0000256" key="1">
    <source>
        <dbReference type="ARBA" id="ARBA00005228"/>
    </source>
</evidence>
<dbReference type="AlphaFoldDB" id="A0A5C0UIE5"/>
<comment type="similarity">
    <text evidence="1">Belongs to the peptidase S9A family.</text>
</comment>
<evidence type="ECO:0000313" key="7">
    <source>
        <dbReference type="EMBL" id="QEK39559.1"/>
    </source>
</evidence>
<dbReference type="SUPFAM" id="SSF53474">
    <property type="entry name" value="alpha/beta-Hydrolases"/>
    <property type="match status" value="1"/>
</dbReference>
<dbReference type="InterPro" id="IPR029058">
    <property type="entry name" value="AB_hydrolase_fold"/>
</dbReference>
<dbReference type="GO" id="GO:0006508">
    <property type="term" value="P:proteolysis"/>
    <property type="evidence" value="ECO:0007669"/>
    <property type="project" value="UniProtKB-KW"/>
</dbReference>
<evidence type="ECO:0000256" key="2">
    <source>
        <dbReference type="ARBA" id="ARBA00022670"/>
    </source>
</evidence>
<keyword evidence="8" id="KW-1185">Reference proteome</keyword>
<dbReference type="InterPro" id="IPR001375">
    <property type="entry name" value="Peptidase_S9_cat"/>
</dbReference>
<dbReference type="SUPFAM" id="SSF50993">
    <property type="entry name" value="Peptidase/esterase 'gauge' domain"/>
    <property type="match status" value="1"/>
</dbReference>
<evidence type="ECO:0000259" key="5">
    <source>
        <dbReference type="Pfam" id="PF00326"/>
    </source>
</evidence>
<dbReference type="PRINTS" id="PR00862">
    <property type="entry name" value="PROLIGOPTASE"/>
</dbReference>
<keyword evidence="4" id="KW-0720">Serine protease</keyword>
<dbReference type="RefSeq" id="WP_148951920.1">
    <property type="nucleotide sequence ID" value="NZ_CP043312.1"/>
</dbReference>
<dbReference type="KEGG" id="snay:FZC37_01225"/>
<reference evidence="7 8" key="1">
    <citation type="submission" date="2019-08" db="EMBL/GenBank/DDBJ databases">
        <title>Highly reduced genomes of protist endosymbionts show evolutionary convergence.</title>
        <authorList>
            <person name="George E."/>
            <person name="Husnik F."/>
            <person name="Tashyreva D."/>
            <person name="Prokopchuk G."/>
            <person name="Horak A."/>
            <person name="Kwong W.K."/>
            <person name="Lukes J."/>
            <person name="Keeling P.J."/>
        </authorList>
    </citation>
    <scope>NUCLEOTIDE SEQUENCE [LARGE SCALE GENOMIC DNA]</scope>
    <source>
        <strain evidence="7">1621</strain>
    </source>
</reference>
<dbReference type="Gene3D" id="2.130.10.120">
    <property type="entry name" value="Prolyl oligopeptidase, N-terminal domain"/>
    <property type="match status" value="1"/>
</dbReference>
<dbReference type="PANTHER" id="PTHR11757">
    <property type="entry name" value="PROTEASE FAMILY S9A OLIGOPEPTIDASE"/>
    <property type="match status" value="1"/>
</dbReference>
<feature type="domain" description="Peptidase S9A N-terminal" evidence="6">
    <location>
        <begin position="14"/>
        <end position="407"/>
    </location>
</feature>
<dbReference type="InterPro" id="IPR051543">
    <property type="entry name" value="Serine_Peptidase_S9A"/>
</dbReference>
<dbReference type="Pfam" id="PF00326">
    <property type="entry name" value="Peptidase_S9"/>
    <property type="match status" value="1"/>
</dbReference>
<dbReference type="Proteomes" id="UP000323844">
    <property type="component" value="Chromosome"/>
</dbReference>
<accession>A0A5C0UIE5</accession>
<evidence type="ECO:0000256" key="3">
    <source>
        <dbReference type="ARBA" id="ARBA00022801"/>
    </source>
</evidence>
<evidence type="ECO:0000259" key="6">
    <source>
        <dbReference type="Pfam" id="PF02897"/>
    </source>
</evidence>
<dbReference type="GO" id="GO:0004252">
    <property type="term" value="F:serine-type endopeptidase activity"/>
    <property type="evidence" value="ECO:0007669"/>
    <property type="project" value="InterPro"/>
</dbReference>
<protein>
    <submittedName>
        <fullName evidence="7">S9 family peptidase</fullName>
    </submittedName>
</protein>
<dbReference type="PANTHER" id="PTHR11757:SF19">
    <property type="entry name" value="PROLYL ENDOPEPTIDASE-LIKE"/>
    <property type="match status" value="1"/>
</dbReference>
<keyword evidence="3" id="KW-0378">Hydrolase</keyword>
<name>A0A5C0UIE5_9RICK</name>
<dbReference type="OrthoDB" id="9801421at2"/>
<organism evidence="7 8">
    <name type="scientific">Candidatus Sneabacter namystus</name>
    <dbReference type="NCBI Taxonomy" id="2601646"/>
    <lineage>
        <taxon>Bacteria</taxon>
        <taxon>Pseudomonadati</taxon>
        <taxon>Pseudomonadota</taxon>
        <taxon>Alphaproteobacteria</taxon>
        <taxon>Rickettsiales</taxon>
        <taxon>Rickettsiaceae</taxon>
        <taxon>Rickettsieae</taxon>
        <taxon>Candidatus Sneabacter</taxon>
    </lineage>
</organism>
<sequence length="687" mass="79743">MSQNFPIVMKKLTRTECFGYEILDEYCWMRDKAWPNNIVTEPDIIEHLNRENEYSEAYLTQWQKQRNSIFSELKGRIVQEYTTPPVRKDNYYYFTRYEQGQDYQIFLRSHIDSPTKEEVLLDVNVLSENHNFISVGCITVSPDHKYLAYSVDYKGDEHYSIEVIDLDTQEHVSCTINDSAGNIVWSADSKGFCYDKLNEQSKSDKIYYHFLFKNEDDYLLLTELDGRFFVYVTHSSDRKYIFFVVSGANSNEWYFIPSDDVTTAPVLIRQRERDVEYYVDHRKGKFYIRTNDQDRNFRLAQVSVEDVCNVDMWTNYIEDTSLYMDEFDVTESFIVLKYLDKGVPLIRVVACDSGAVNTINFPDPAYYASAYSVNYFLNDIRVSYNSLSTPATTFSYDFSKNQLTLLQVLNPPSGFDSNNYVIERVEVKVRDGTLVPMTIFFKKGFEKDGSYPLYLTAYGSYGIARDPSFSNTAISIVDRGFVYAIAHVRGGGELGYDWHNEGRFLQKHNTFYDFIDCTEYMIRSRYTSIGRIAIEGGSAGGMLVGAVVNMRPDLYKCAVANVPFVDVLNTMLDPSLPLTQIEYEEWGNPQEEKYFHYIKSYCPVQNVVQQSYPSIFAITSMQDLRVGYWEAAKWVAKLRQYNTSDNIIMLKCNMDAGHFGSSGRFKIWQEVSDSLVFIFSHLLHKFS</sequence>
<gene>
    <name evidence="7" type="ORF">FZC37_01225</name>
</gene>
<dbReference type="Gene3D" id="3.40.50.1820">
    <property type="entry name" value="alpha/beta hydrolase"/>
    <property type="match status" value="1"/>
</dbReference>
<feature type="domain" description="Peptidase S9 prolyl oligopeptidase catalytic" evidence="5">
    <location>
        <begin position="467"/>
        <end position="682"/>
    </location>
</feature>
<dbReference type="EMBL" id="CP043312">
    <property type="protein sequence ID" value="QEK39559.1"/>
    <property type="molecule type" value="Genomic_DNA"/>
</dbReference>
<keyword evidence="2" id="KW-0645">Protease</keyword>
<dbReference type="InterPro" id="IPR002470">
    <property type="entry name" value="Peptidase_S9A"/>
</dbReference>
<dbReference type="InterPro" id="IPR023302">
    <property type="entry name" value="Pept_S9A_N"/>
</dbReference>
<evidence type="ECO:0000256" key="4">
    <source>
        <dbReference type="ARBA" id="ARBA00022825"/>
    </source>
</evidence>
<evidence type="ECO:0000313" key="8">
    <source>
        <dbReference type="Proteomes" id="UP000323844"/>
    </source>
</evidence>